<dbReference type="STRING" id="633807.BW732_05485"/>
<feature type="domain" description="SpaA-like prealbumin fold" evidence="4">
    <location>
        <begin position="286"/>
        <end position="381"/>
    </location>
</feature>
<dbReference type="Pfam" id="PF17802">
    <property type="entry name" value="SpaA"/>
    <property type="match status" value="1"/>
</dbReference>
<dbReference type="PANTHER" id="PTHR36108">
    <property type="entry name" value="COLOSSIN-B-RELATED"/>
    <property type="match status" value="1"/>
</dbReference>
<dbReference type="AlphaFoldDB" id="A0A1Q2D5Y1"/>
<proteinExistence type="inferred from homology"/>
<dbReference type="RefSeq" id="WP_077275826.1">
    <property type="nucleotide sequence ID" value="NZ_CP019609.1"/>
</dbReference>
<evidence type="ECO:0000256" key="1">
    <source>
        <dbReference type="ARBA" id="ARBA00007257"/>
    </source>
</evidence>
<accession>A0A1Q2D5Y1</accession>
<dbReference type="Gene3D" id="2.60.40.740">
    <property type="match status" value="1"/>
</dbReference>
<dbReference type="Proteomes" id="UP000188246">
    <property type="component" value="Chromosome"/>
</dbReference>
<evidence type="ECO:0000256" key="2">
    <source>
        <dbReference type="ARBA" id="ARBA00022525"/>
    </source>
</evidence>
<dbReference type="EMBL" id="CP019609">
    <property type="protein sequence ID" value="AQP53743.1"/>
    <property type="molecule type" value="Genomic_DNA"/>
</dbReference>
<dbReference type="PANTHER" id="PTHR36108:SF13">
    <property type="entry name" value="COLOSSIN-B-RELATED"/>
    <property type="match status" value="1"/>
</dbReference>
<evidence type="ECO:0000313" key="5">
    <source>
        <dbReference type="EMBL" id="AQP53743.1"/>
    </source>
</evidence>
<sequence length="434" mass="48770">MKQRYLLTVFFGLVLFSTIVRVSMLSVVVQATVQDDLTILIDTNTSDSIDYVAYDVTQEYERLGQKGLSAMDIKDTLSQRQELPNGQHQVASQGQVVFQLPKQSGGRDAAYLFRGYERGTKQRIFQDLVMKYPLPGNVSHLQVVAKKDLPEGISFEKTVKEQQTSYALGKPIDFQLEMTLDTRTYQATTLQIIDQADTQLVLKKSSVQLLLNHQNITALCKIELTKHGFQFHVPQAILADGQNRLTVTYQMMFEGNQESNQALNTGTLLVDGVSYDAPVKVKANAYQFKKVDYREQDVGLQGAIFQVQNSDGDWLIQTSEGYAWSQQETSQVQQFISDEMGDLTVSGLKVGHYKLVEVQAPSGYVLTHEPIDFQITADTKQTTPHKIVNKAQKKRHLGLLPQLNERVTGLVSLFGLLFLGLLISHYIKKGARKK</sequence>
<organism evidence="5 6">
    <name type="scientific">Vagococcus penaei</name>
    <dbReference type="NCBI Taxonomy" id="633807"/>
    <lineage>
        <taxon>Bacteria</taxon>
        <taxon>Bacillati</taxon>
        <taxon>Bacillota</taxon>
        <taxon>Bacilli</taxon>
        <taxon>Lactobacillales</taxon>
        <taxon>Enterococcaceae</taxon>
        <taxon>Vagococcus</taxon>
    </lineage>
</organism>
<dbReference type="KEGG" id="vpi:BW732_05485"/>
<dbReference type="Gene3D" id="2.60.40.10">
    <property type="entry name" value="Immunoglobulins"/>
    <property type="match status" value="1"/>
</dbReference>
<keyword evidence="6" id="KW-1185">Reference proteome</keyword>
<protein>
    <recommendedName>
        <fullName evidence="4">SpaA-like prealbumin fold domain-containing protein</fullName>
    </recommendedName>
</protein>
<reference evidence="5 6" key="1">
    <citation type="journal article" date="2010" name="Int. J. Syst. Evol. Microbiol.">
        <title>Vagococcus penaei sp. nov., isolated from spoilage microbiota of cooked shrimp (Penaeus vannamei).</title>
        <authorList>
            <person name="Jaffres E."/>
            <person name="Prevost H."/>
            <person name="Rossero A."/>
            <person name="Joffraud J.J."/>
            <person name="Dousset X."/>
        </authorList>
    </citation>
    <scope>NUCLEOTIDE SEQUENCE [LARGE SCALE GENOMIC DNA]</scope>
    <source>
        <strain evidence="5 6">CD276</strain>
    </source>
</reference>
<evidence type="ECO:0000259" key="4">
    <source>
        <dbReference type="Pfam" id="PF17802"/>
    </source>
</evidence>
<keyword evidence="3" id="KW-0732">Signal</keyword>
<gene>
    <name evidence="5" type="ORF">BW732_05485</name>
</gene>
<dbReference type="InterPro" id="IPR013783">
    <property type="entry name" value="Ig-like_fold"/>
</dbReference>
<evidence type="ECO:0000256" key="3">
    <source>
        <dbReference type="ARBA" id="ARBA00022729"/>
    </source>
</evidence>
<dbReference type="OrthoDB" id="2216808at2"/>
<name>A0A1Q2D5Y1_9ENTE</name>
<evidence type="ECO:0000313" key="6">
    <source>
        <dbReference type="Proteomes" id="UP000188246"/>
    </source>
</evidence>
<keyword evidence="2" id="KW-0964">Secreted</keyword>
<comment type="similarity">
    <text evidence="1">Belongs to the serine-aspartate repeat-containing protein (SDr) family.</text>
</comment>
<dbReference type="InterPro" id="IPR041033">
    <property type="entry name" value="SpaA_PFL_dom_1"/>
</dbReference>